<comment type="caution">
    <text evidence="4">The sequence shown here is derived from an EMBL/GenBank/DDBJ whole genome shotgun (WGS) entry which is preliminary data.</text>
</comment>
<dbReference type="RefSeq" id="WP_136336557.1">
    <property type="nucleotide sequence ID" value="NZ_QXMP01000003.1"/>
</dbReference>
<dbReference type="InterPro" id="IPR029063">
    <property type="entry name" value="SAM-dependent_MTases_sf"/>
</dbReference>
<keyword evidence="2 4" id="KW-0808">Transferase</keyword>
<dbReference type="CDD" id="cd02440">
    <property type="entry name" value="AdoMet_MTases"/>
    <property type="match status" value="1"/>
</dbReference>
<name>A0A4S3LYW4_9FLAO</name>
<protein>
    <submittedName>
        <fullName evidence="4">Class I SAM-dependent methyltransferase</fullName>
    </submittedName>
</protein>
<gene>
    <name evidence="4" type="ORF">E7Z59_11835</name>
</gene>
<dbReference type="OrthoDB" id="1143568at2"/>
<evidence type="ECO:0000256" key="3">
    <source>
        <dbReference type="ARBA" id="ARBA00022691"/>
    </source>
</evidence>
<dbReference type="PANTHER" id="PTHR43464:SF19">
    <property type="entry name" value="UBIQUINONE BIOSYNTHESIS O-METHYLTRANSFERASE, MITOCHONDRIAL"/>
    <property type="match status" value="1"/>
</dbReference>
<accession>A0A4S3LYW4</accession>
<evidence type="ECO:0000313" key="5">
    <source>
        <dbReference type="Proteomes" id="UP000305939"/>
    </source>
</evidence>
<dbReference type="PANTHER" id="PTHR43464">
    <property type="entry name" value="METHYLTRANSFERASE"/>
    <property type="match status" value="1"/>
</dbReference>
<dbReference type="Gene3D" id="3.40.50.150">
    <property type="entry name" value="Vaccinia Virus protein VP39"/>
    <property type="match status" value="1"/>
</dbReference>
<keyword evidence="3" id="KW-0949">S-adenosyl-L-methionine</keyword>
<dbReference type="Pfam" id="PF13489">
    <property type="entry name" value="Methyltransf_23"/>
    <property type="match status" value="1"/>
</dbReference>
<dbReference type="GO" id="GO:0008168">
    <property type="term" value="F:methyltransferase activity"/>
    <property type="evidence" value="ECO:0007669"/>
    <property type="project" value="UniProtKB-KW"/>
</dbReference>
<keyword evidence="1 4" id="KW-0489">Methyltransferase</keyword>
<evidence type="ECO:0000313" key="4">
    <source>
        <dbReference type="EMBL" id="THD66485.1"/>
    </source>
</evidence>
<evidence type="ECO:0000256" key="1">
    <source>
        <dbReference type="ARBA" id="ARBA00022603"/>
    </source>
</evidence>
<dbReference type="AlphaFoldDB" id="A0A4S3LYW4"/>
<dbReference type="EMBL" id="SSMC01000003">
    <property type="protein sequence ID" value="THD66485.1"/>
    <property type="molecule type" value="Genomic_DNA"/>
</dbReference>
<organism evidence="4 5">
    <name type="scientific">Robertkochia marina</name>
    <dbReference type="NCBI Taxonomy" id="1227945"/>
    <lineage>
        <taxon>Bacteria</taxon>
        <taxon>Pseudomonadati</taxon>
        <taxon>Bacteroidota</taxon>
        <taxon>Flavobacteriia</taxon>
        <taxon>Flavobacteriales</taxon>
        <taxon>Flavobacteriaceae</taxon>
        <taxon>Robertkochia</taxon>
    </lineage>
</organism>
<dbReference type="Proteomes" id="UP000305939">
    <property type="component" value="Unassembled WGS sequence"/>
</dbReference>
<proteinExistence type="predicted"/>
<sequence>MKDLLGKAIYDEFMGNREHTVFTETSISEPEEFPVDYMLRGYEAMPPLEQKALDLSKGHVLDVGCGAGSHALYLQERGLEVTAIDISPWSVRTAKMRGVKTAEVTDLYHWQEEKYDTILLLMNGSGILGKLYNVADGLTYLKDLLAEGGQILLDSSDLIYMYDEDDDGGKWVPGDRYYGELMFTVHYGDEKESFPWLYLDYDRLEEIAHSVGLHCEMVLEGEHYDYLARITLR</sequence>
<keyword evidence="5" id="KW-1185">Reference proteome</keyword>
<evidence type="ECO:0000256" key="2">
    <source>
        <dbReference type="ARBA" id="ARBA00022679"/>
    </source>
</evidence>
<reference evidence="4 5" key="1">
    <citation type="submission" date="2019-04" db="EMBL/GenBank/DDBJ databases">
        <title>Draft genome sequence of Robertkochia marina CC-AMO-30D.</title>
        <authorList>
            <person name="Hameed A."/>
            <person name="Lin S.-Y."/>
            <person name="Shahina M."/>
            <person name="Lai W.-A."/>
            <person name="Young C.-C."/>
        </authorList>
    </citation>
    <scope>NUCLEOTIDE SEQUENCE [LARGE SCALE GENOMIC DNA]</scope>
    <source>
        <strain evidence="4 5">CC-AMO-30D</strain>
    </source>
</reference>
<dbReference type="GO" id="GO:0032259">
    <property type="term" value="P:methylation"/>
    <property type="evidence" value="ECO:0007669"/>
    <property type="project" value="UniProtKB-KW"/>
</dbReference>
<dbReference type="SUPFAM" id="SSF53335">
    <property type="entry name" value="S-adenosyl-L-methionine-dependent methyltransferases"/>
    <property type="match status" value="1"/>
</dbReference>